<name>A0A0B7HFZ1_9FLAO</name>
<organism evidence="1 2">
    <name type="scientific">Capnocytophaga cynodegmi</name>
    <dbReference type="NCBI Taxonomy" id="28189"/>
    <lineage>
        <taxon>Bacteria</taxon>
        <taxon>Pseudomonadati</taxon>
        <taxon>Bacteroidota</taxon>
        <taxon>Flavobacteriia</taxon>
        <taxon>Flavobacteriales</taxon>
        <taxon>Flavobacteriaceae</taxon>
        <taxon>Capnocytophaga</taxon>
    </lineage>
</organism>
<dbReference type="EMBL" id="CDOD01000027">
    <property type="protein sequence ID" value="CEN36787.1"/>
    <property type="molecule type" value="Genomic_DNA"/>
</dbReference>
<dbReference type="RefSeq" id="WP_041992729.1">
    <property type="nucleotide sequence ID" value="NZ_CDOD01000027.1"/>
</dbReference>
<gene>
    <name evidence="1" type="ORF">CCYN2B_330027</name>
</gene>
<dbReference type="InterPro" id="IPR013783">
    <property type="entry name" value="Ig-like_fold"/>
</dbReference>
<dbReference type="InterPro" id="IPR011467">
    <property type="entry name" value="DUF1573"/>
</dbReference>
<protein>
    <recommendedName>
        <fullName evidence="3">DUF1573 domain-containing protein</fullName>
    </recommendedName>
</protein>
<dbReference type="PANTHER" id="PTHR37833:SF1">
    <property type="entry name" value="SIGNAL PEPTIDE PROTEIN"/>
    <property type="match status" value="1"/>
</dbReference>
<reference evidence="2" key="1">
    <citation type="submission" date="2015-01" db="EMBL/GenBank/DDBJ databases">
        <authorList>
            <person name="MANFREDI Pablo"/>
        </authorList>
    </citation>
    <scope>NUCLEOTIDE SEQUENCE [LARGE SCALE GENOMIC DNA]</scope>
    <source>
        <strain evidence="2">Ccyn2B</strain>
    </source>
</reference>
<keyword evidence="2" id="KW-1185">Reference proteome</keyword>
<dbReference type="AlphaFoldDB" id="A0A0B7HFZ1"/>
<dbReference type="Gene3D" id="2.60.40.10">
    <property type="entry name" value="Immunoglobulins"/>
    <property type="match status" value="1"/>
</dbReference>
<proteinExistence type="predicted"/>
<dbReference type="Proteomes" id="UP000038055">
    <property type="component" value="Unassembled WGS sequence"/>
</dbReference>
<sequence>MRYYIFILVICVFSVYFSCNAKRDKKEVVQVEKNIPLNDIQKMSKTRGNLKISKSRIDIGEIKKGKNITHKFILKNIGKENVEITDYRTSCNCTGIDISQKTISPSDSVTVTIIVDTQDKGLGKHNIYTTLATNGQRKYYNLELYFALVN</sequence>
<evidence type="ECO:0000313" key="1">
    <source>
        <dbReference type="EMBL" id="CEN36787.1"/>
    </source>
</evidence>
<evidence type="ECO:0008006" key="3">
    <source>
        <dbReference type="Google" id="ProtNLM"/>
    </source>
</evidence>
<dbReference type="PANTHER" id="PTHR37833">
    <property type="entry name" value="LIPOPROTEIN-RELATED"/>
    <property type="match status" value="1"/>
</dbReference>
<dbReference type="Pfam" id="PF07610">
    <property type="entry name" value="DUF1573"/>
    <property type="match status" value="1"/>
</dbReference>
<evidence type="ECO:0000313" key="2">
    <source>
        <dbReference type="Proteomes" id="UP000038055"/>
    </source>
</evidence>
<accession>A0A0B7HFZ1</accession>